<dbReference type="Pfam" id="PF01955">
    <property type="entry name" value="CbiZ"/>
    <property type="match status" value="1"/>
</dbReference>
<evidence type="ECO:0000256" key="6">
    <source>
        <dbReference type="ARBA" id="ARBA00022692"/>
    </source>
</evidence>
<evidence type="ECO:0000256" key="2">
    <source>
        <dbReference type="ARBA" id="ARBA00004953"/>
    </source>
</evidence>
<organism evidence="11 12">
    <name type="scientific">Fragilariopsis cylindrus CCMP1102</name>
    <dbReference type="NCBI Taxonomy" id="635003"/>
    <lineage>
        <taxon>Eukaryota</taxon>
        <taxon>Sar</taxon>
        <taxon>Stramenopiles</taxon>
        <taxon>Ochrophyta</taxon>
        <taxon>Bacillariophyta</taxon>
        <taxon>Bacillariophyceae</taxon>
        <taxon>Bacillariophycidae</taxon>
        <taxon>Bacillariales</taxon>
        <taxon>Bacillariaceae</taxon>
        <taxon>Fragilariopsis</taxon>
    </lineage>
</organism>
<accession>A0A1E7F9C1</accession>
<keyword evidence="6 10" id="KW-0812">Transmembrane</keyword>
<feature type="transmembrane region" description="Helical" evidence="10">
    <location>
        <begin position="578"/>
        <end position="602"/>
    </location>
</feature>
<feature type="transmembrane region" description="Helical" evidence="10">
    <location>
        <begin position="451"/>
        <end position="479"/>
    </location>
</feature>
<dbReference type="OrthoDB" id="44032at2759"/>
<dbReference type="Pfam" id="PF03186">
    <property type="entry name" value="CobD_Cbib"/>
    <property type="match status" value="1"/>
</dbReference>
<dbReference type="KEGG" id="fcy:FRACYDRAFT_241335"/>
<keyword evidence="5" id="KW-0169">Cobalamin biosynthesis</keyword>
<evidence type="ECO:0000256" key="4">
    <source>
        <dbReference type="ARBA" id="ARBA00022475"/>
    </source>
</evidence>
<dbReference type="HAMAP" id="MF_00024">
    <property type="entry name" value="CobD_CbiB"/>
    <property type="match status" value="1"/>
</dbReference>
<dbReference type="AlphaFoldDB" id="A0A1E7F9C1"/>
<evidence type="ECO:0000256" key="7">
    <source>
        <dbReference type="ARBA" id="ARBA00022989"/>
    </source>
</evidence>
<dbReference type="UniPathway" id="UPA00148"/>
<dbReference type="PANTHER" id="PTHR34308">
    <property type="entry name" value="COBALAMIN BIOSYNTHESIS PROTEIN CBIB"/>
    <property type="match status" value="1"/>
</dbReference>
<dbReference type="InterPro" id="IPR004485">
    <property type="entry name" value="Cobalamin_biosynth_CobD/CbiB"/>
</dbReference>
<dbReference type="EMBL" id="KV784360">
    <property type="protein sequence ID" value="OEU14780.1"/>
    <property type="molecule type" value="Genomic_DNA"/>
</dbReference>
<feature type="region of interest" description="Disordered" evidence="9">
    <location>
        <begin position="131"/>
        <end position="165"/>
    </location>
</feature>
<dbReference type="InParanoid" id="A0A1E7F9C1"/>
<comment type="similarity">
    <text evidence="3">Belongs to the CobD/CbiB family.</text>
</comment>
<feature type="compositionally biased region" description="Basic and acidic residues" evidence="9">
    <location>
        <begin position="252"/>
        <end position="264"/>
    </location>
</feature>
<evidence type="ECO:0000256" key="5">
    <source>
        <dbReference type="ARBA" id="ARBA00022573"/>
    </source>
</evidence>
<keyword evidence="7 10" id="KW-1133">Transmembrane helix</keyword>
<evidence type="ECO:0000256" key="8">
    <source>
        <dbReference type="ARBA" id="ARBA00023136"/>
    </source>
</evidence>
<feature type="transmembrane region" description="Helical" evidence="10">
    <location>
        <begin position="787"/>
        <end position="805"/>
    </location>
</feature>
<evidence type="ECO:0000313" key="11">
    <source>
        <dbReference type="EMBL" id="OEU14780.1"/>
    </source>
</evidence>
<evidence type="ECO:0000256" key="10">
    <source>
        <dbReference type="SAM" id="Phobius"/>
    </source>
</evidence>
<gene>
    <name evidence="11" type="ORF">FRACYDRAFT_241335</name>
</gene>
<comment type="pathway">
    <text evidence="2">Cofactor biosynthesis; adenosylcobalamin biosynthesis.</text>
</comment>
<dbReference type="PANTHER" id="PTHR34308:SF1">
    <property type="entry name" value="COBALAMIN BIOSYNTHESIS PROTEIN CBIB"/>
    <property type="match status" value="1"/>
</dbReference>
<evidence type="ECO:0000256" key="3">
    <source>
        <dbReference type="ARBA" id="ARBA00006263"/>
    </source>
</evidence>
<name>A0A1E7F9C1_9STRA</name>
<sequence length="807" mass="87523">MADDEYKRYIILPTGCKVNVDEHRSLIELPSVVHFDDGSKRNDNNRSIVSWNALSSAIWNGGPRSFCCSSNHTIPASSNEQNIDNYGSDKLQNQKNQKVCVLNYKMPSTYDGLNPEPKCFLRTAIGKEQLCNNGSSSNNNDDNHDDNDNHVSSSPPPSASASTSLYCDEEKTVGLMTAASMQSLRTASRSAGGVIVDVIVTAGISNARSAGADADCFYMFPPVPSSRSQNDKGCDDNDDDDNDSGGAGEGESSGKEGDKSQDNLRRRRGPQKQQQKQHEEPKNPPYTPGTINTVVIINAPLSAGAMVEAYAIVIEAKCAACADLRVQCAKSLQSLYGSNLAQGTGTDCAVLFTPGSKMETTTTKNDDDDNVNDVVIEFAGKHILLAEMIGQAVREATHEAILANIYHIHGGSLIRYNIYQWYRSFIGILQGARPCVPPLPMMPVPRAPISVILFGWICVLASYCITPFIGQSATILIAATIWDRCLPEPPLIVHPVCLAGSTISVITKKWIPERVYQSPILGFSSGVLFLVGMLSLFLSGAWLFLYIIQFTTDGVGNISCSASSSFCDKYTLQNITAFASWILKVVLFKTTFSLQLLCTIALQMARFLERSQLQEARSQLSWLCSRDPTHLNSEELAGGTLESLTENLSDGTVAPWFWYILFGPLGALGYRIANTLDSRVGYHGKFEWFGKASARFDDLINLIPARLTAVSLCIAAAFVPDCNAGRGLKTAWEDCGQCDSPNAGWPMGAMAGVLGVRLEKRGQYCLGRNLNGVRGPSPRDIRNGHRVAQLAGGIVFVVAVIACIIKG</sequence>
<dbReference type="GO" id="GO:0005886">
    <property type="term" value="C:plasma membrane"/>
    <property type="evidence" value="ECO:0007669"/>
    <property type="project" value="UniProtKB-SubCell"/>
</dbReference>
<evidence type="ECO:0000256" key="1">
    <source>
        <dbReference type="ARBA" id="ARBA00004651"/>
    </source>
</evidence>
<dbReference type="InterPro" id="IPR002808">
    <property type="entry name" value="AdoCbi_amidolase"/>
</dbReference>
<keyword evidence="8 10" id="KW-0472">Membrane</keyword>
<dbReference type="Proteomes" id="UP000095751">
    <property type="component" value="Unassembled WGS sequence"/>
</dbReference>
<protein>
    <submittedName>
        <fullName evidence="11">CobD_Cbib-domain-containing protein</fullName>
    </submittedName>
</protein>
<dbReference type="GO" id="GO:0048472">
    <property type="term" value="F:threonine-phosphate decarboxylase activity"/>
    <property type="evidence" value="ECO:0007669"/>
    <property type="project" value="InterPro"/>
</dbReference>
<keyword evidence="4" id="KW-1003">Cell membrane</keyword>
<keyword evidence="12" id="KW-1185">Reference proteome</keyword>
<feature type="transmembrane region" description="Helical" evidence="10">
    <location>
        <begin position="523"/>
        <end position="548"/>
    </location>
</feature>
<comment type="subcellular location">
    <subcellularLocation>
        <location evidence="1">Cell membrane</location>
        <topology evidence="1">Multi-pass membrane protein</topology>
    </subcellularLocation>
</comment>
<feature type="region of interest" description="Disordered" evidence="9">
    <location>
        <begin position="225"/>
        <end position="289"/>
    </location>
</feature>
<evidence type="ECO:0000256" key="9">
    <source>
        <dbReference type="SAM" id="MobiDB-lite"/>
    </source>
</evidence>
<reference evidence="11 12" key="1">
    <citation type="submission" date="2016-09" db="EMBL/GenBank/DDBJ databases">
        <title>Extensive genetic diversity and differential bi-allelic expression allows diatom success in the polar Southern Ocean.</title>
        <authorList>
            <consortium name="DOE Joint Genome Institute"/>
            <person name="Mock T."/>
            <person name="Otillar R.P."/>
            <person name="Strauss J."/>
            <person name="Dupont C."/>
            <person name="Frickenhaus S."/>
            <person name="Maumus F."/>
            <person name="Mcmullan M."/>
            <person name="Sanges R."/>
            <person name="Schmutz J."/>
            <person name="Toseland A."/>
            <person name="Valas R."/>
            <person name="Veluchamy A."/>
            <person name="Ward B.J."/>
            <person name="Allen A."/>
            <person name="Barry K."/>
            <person name="Falciatore A."/>
            <person name="Ferrante M."/>
            <person name="Fortunato A.E."/>
            <person name="Gloeckner G."/>
            <person name="Gruber A."/>
            <person name="Hipkin R."/>
            <person name="Janech M."/>
            <person name="Kroth P."/>
            <person name="Leese F."/>
            <person name="Lindquist E."/>
            <person name="Lyon B.R."/>
            <person name="Martin J."/>
            <person name="Mayer C."/>
            <person name="Parker M."/>
            <person name="Quesneville H."/>
            <person name="Raymond J."/>
            <person name="Uhlig C."/>
            <person name="Valentin K.U."/>
            <person name="Worden A.Z."/>
            <person name="Armbrust E.V."/>
            <person name="Bowler C."/>
            <person name="Green B."/>
            <person name="Moulton V."/>
            <person name="Van Oosterhout C."/>
            <person name="Grigoriev I."/>
        </authorList>
    </citation>
    <scope>NUCLEOTIDE SEQUENCE [LARGE SCALE GENOMIC DNA]</scope>
    <source>
        <strain evidence="11 12">CCMP1102</strain>
    </source>
</reference>
<evidence type="ECO:0000313" key="12">
    <source>
        <dbReference type="Proteomes" id="UP000095751"/>
    </source>
</evidence>
<proteinExistence type="inferred from homology"/>